<dbReference type="EMBL" id="CAJNOE010000870">
    <property type="protein sequence ID" value="CAF1349786.1"/>
    <property type="molecule type" value="Genomic_DNA"/>
</dbReference>
<dbReference type="AlphaFoldDB" id="A0A815H691"/>
<reference evidence="2" key="1">
    <citation type="submission" date="2021-02" db="EMBL/GenBank/DDBJ databases">
        <authorList>
            <person name="Nowell W R."/>
        </authorList>
    </citation>
    <scope>NUCLEOTIDE SEQUENCE</scope>
</reference>
<evidence type="ECO:0000313" key="3">
    <source>
        <dbReference type="Proteomes" id="UP000663860"/>
    </source>
</evidence>
<feature type="compositionally biased region" description="Basic residues" evidence="1">
    <location>
        <begin position="29"/>
        <end position="40"/>
    </location>
</feature>
<feature type="region of interest" description="Disordered" evidence="1">
    <location>
        <begin position="192"/>
        <end position="237"/>
    </location>
</feature>
<feature type="compositionally biased region" description="Polar residues" evidence="1">
    <location>
        <begin position="68"/>
        <end position="94"/>
    </location>
</feature>
<feature type="compositionally biased region" description="Low complexity" evidence="1">
    <location>
        <begin position="220"/>
        <end position="237"/>
    </location>
</feature>
<feature type="region of interest" description="Disordered" evidence="1">
    <location>
        <begin position="66"/>
        <end position="94"/>
    </location>
</feature>
<comment type="caution">
    <text evidence="2">The sequence shown here is derived from an EMBL/GenBank/DDBJ whole genome shotgun (WGS) entry which is preliminary data.</text>
</comment>
<feature type="compositionally biased region" description="Basic and acidic residues" evidence="1">
    <location>
        <begin position="1"/>
        <end position="19"/>
    </location>
</feature>
<name>A0A815H691_9BILA</name>
<organism evidence="2 3">
    <name type="scientific">Adineta steineri</name>
    <dbReference type="NCBI Taxonomy" id="433720"/>
    <lineage>
        <taxon>Eukaryota</taxon>
        <taxon>Metazoa</taxon>
        <taxon>Spiralia</taxon>
        <taxon>Gnathifera</taxon>
        <taxon>Rotifera</taxon>
        <taxon>Eurotatoria</taxon>
        <taxon>Bdelloidea</taxon>
        <taxon>Adinetida</taxon>
        <taxon>Adinetidae</taxon>
        <taxon>Adineta</taxon>
    </lineage>
</organism>
<proteinExistence type="predicted"/>
<accession>A0A815H691</accession>
<evidence type="ECO:0000256" key="1">
    <source>
        <dbReference type="SAM" id="MobiDB-lite"/>
    </source>
</evidence>
<gene>
    <name evidence="2" type="ORF">IZO911_LOCUS36705</name>
</gene>
<evidence type="ECO:0000313" key="2">
    <source>
        <dbReference type="EMBL" id="CAF1349786.1"/>
    </source>
</evidence>
<feature type="compositionally biased region" description="Basic residues" evidence="1">
    <location>
        <begin position="206"/>
        <end position="219"/>
    </location>
</feature>
<feature type="region of interest" description="Disordered" evidence="1">
    <location>
        <begin position="1"/>
        <end position="40"/>
    </location>
</feature>
<dbReference type="Proteomes" id="UP000663860">
    <property type="component" value="Unassembled WGS sequence"/>
</dbReference>
<protein>
    <submittedName>
        <fullName evidence="2">Uncharacterized protein</fullName>
    </submittedName>
</protein>
<sequence>MELDSSDRHIDTHSLEATEQRLQQQQQQQKKKKCRGNRKIQRYRKQLYAQGLDSETVNKLIEEKLHNSEQPQRQQNHEAISSKTDTTQNLKSNIPLNRLTLPNLSSGSSIDSIEMTPQRKRFLLTPTPTVETRTILDKPLSHLSVSPTNKKKKKKTTTTLSNSSSNSSIDSIEMTPKRKRFLLTPTPTVETRTILDKPLNQLSISPRKKKKKKKKKKTTTRNVRLNNNNDDLSMNSSENYKPSYLKVSDRIFKQLLSNAIDNGHEIVSCLDTNEKLHFVRQMTEITNNLYFKELQRQLWLEYYNISIKDDNWTSKITNGYAHQHNTCRMYRPKKSLIEQRRTKIACQTQEIQNELQTYSLKLQEYSKQWQPSIDIAVLSNAINECVTSGQRRLKDEFNYKKEMLTCNSKDHQLIAKFYELKPNEEQIHLAKQIWQTTADELRTREQLEILRQRISLKRLPPKTDEIINQLLDDNHKTLLNPALNENQRASFASRCSKTIIQCKFNLMIVQIDEFETMIRQNHATLINLQDKLLKLNREQPQLYTSLLIDTIEQRRQTMINRFIRMRQHQLKTFFDEAPAVDNSN</sequence>
<feature type="compositionally biased region" description="Low complexity" evidence="1">
    <location>
        <begin position="157"/>
        <end position="168"/>
    </location>
</feature>
<feature type="region of interest" description="Disordered" evidence="1">
    <location>
        <begin position="133"/>
        <end position="173"/>
    </location>
</feature>